<evidence type="ECO:0008006" key="2">
    <source>
        <dbReference type="Google" id="ProtNLM"/>
    </source>
</evidence>
<organism evidence="1">
    <name type="scientific">marine sediment metagenome</name>
    <dbReference type="NCBI Taxonomy" id="412755"/>
    <lineage>
        <taxon>unclassified sequences</taxon>
        <taxon>metagenomes</taxon>
        <taxon>ecological metagenomes</taxon>
    </lineage>
</organism>
<proteinExistence type="predicted"/>
<feature type="non-terminal residue" evidence="1">
    <location>
        <position position="1"/>
    </location>
</feature>
<dbReference type="AlphaFoldDB" id="X1N5T5"/>
<dbReference type="Gene3D" id="1.25.40.20">
    <property type="entry name" value="Ankyrin repeat-containing domain"/>
    <property type="match status" value="1"/>
</dbReference>
<protein>
    <recommendedName>
        <fullName evidence="2">Ankyrin repeat domain-containing protein</fullName>
    </recommendedName>
</protein>
<evidence type="ECO:0000313" key="1">
    <source>
        <dbReference type="EMBL" id="GAI39387.1"/>
    </source>
</evidence>
<dbReference type="InterPro" id="IPR036770">
    <property type="entry name" value="Ankyrin_rpt-contain_sf"/>
</dbReference>
<comment type="caution">
    <text evidence="1">The sequence shown here is derived from an EMBL/GenBank/DDBJ whole genome shotgun (WGS) entry which is preliminary data.</text>
</comment>
<name>X1N5T5_9ZZZZ</name>
<accession>X1N5T5</accession>
<dbReference type="SUPFAM" id="SSF48403">
    <property type="entry name" value="Ankyrin repeat"/>
    <property type="match status" value="1"/>
</dbReference>
<feature type="non-terminal residue" evidence="1">
    <location>
        <position position="265"/>
    </location>
</feature>
<sequence length="265" mass="28887">ISTLVTALIFGAWQPAAQASNDGQLCDGPFGLVLCGSLMAVQALTPKSARELILDAARQGELERLQWLLQMHPGAAKPFDVLASTVYYYRGSSGEPSIPPRQLAVMAYLADLTPDINEAHPNTLLQELAERHSLYKDKRLELVKLLLAHGASARAVNLTKFVKQNISSGIPPSPEDVDVLQRLLDNGADPNLPDKDDTAYGLLVQRGQYQLGETMLAHGASPDALPAPGRPGVLLQLAHNCKRQEDARRAPQFLERQWKECQLAS</sequence>
<gene>
    <name evidence="1" type="ORF">S06H3_40677</name>
</gene>
<dbReference type="EMBL" id="BARV01024986">
    <property type="protein sequence ID" value="GAI39387.1"/>
    <property type="molecule type" value="Genomic_DNA"/>
</dbReference>
<reference evidence="1" key="1">
    <citation type="journal article" date="2014" name="Front. Microbiol.">
        <title>High frequency of phylogenetically diverse reductive dehalogenase-homologous genes in deep subseafloor sedimentary metagenomes.</title>
        <authorList>
            <person name="Kawai M."/>
            <person name="Futagami T."/>
            <person name="Toyoda A."/>
            <person name="Takaki Y."/>
            <person name="Nishi S."/>
            <person name="Hori S."/>
            <person name="Arai W."/>
            <person name="Tsubouchi T."/>
            <person name="Morono Y."/>
            <person name="Uchiyama I."/>
            <person name="Ito T."/>
            <person name="Fujiyama A."/>
            <person name="Inagaki F."/>
            <person name="Takami H."/>
        </authorList>
    </citation>
    <scope>NUCLEOTIDE SEQUENCE</scope>
    <source>
        <strain evidence="1">Expedition CK06-06</strain>
    </source>
</reference>